<proteinExistence type="predicted"/>
<dbReference type="PROSITE" id="PS50082">
    <property type="entry name" value="WD_REPEATS_2"/>
    <property type="match status" value="5"/>
</dbReference>
<dbReference type="SMART" id="SM00320">
    <property type="entry name" value="WD40"/>
    <property type="match status" value="6"/>
</dbReference>
<dbReference type="Proteomes" id="UP000823399">
    <property type="component" value="Unassembled WGS sequence"/>
</dbReference>
<dbReference type="PANTHER" id="PTHR10622">
    <property type="entry name" value="HET DOMAIN-CONTAINING PROTEIN"/>
    <property type="match status" value="1"/>
</dbReference>
<dbReference type="SUPFAM" id="SSF48452">
    <property type="entry name" value="TPR-like"/>
    <property type="match status" value="2"/>
</dbReference>
<dbReference type="PANTHER" id="PTHR10622:SF10">
    <property type="entry name" value="HET DOMAIN-CONTAINING PROTEIN"/>
    <property type="match status" value="1"/>
</dbReference>
<dbReference type="Pfam" id="PF06985">
    <property type="entry name" value="HET"/>
    <property type="match status" value="1"/>
</dbReference>
<dbReference type="Gene3D" id="1.25.40.10">
    <property type="entry name" value="Tetratricopeptide repeat domain"/>
    <property type="match status" value="2"/>
</dbReference>
<dbReference type="PROSITE" id="PS50294">
    <property type="entry name" value="WD_REPEATS_REGION"/>
    <property type="match status" value="3"/>
</dbReference>
<dbReference type="RefSeq" id="XP_041285138.1">
    <property type="nucleotide sequence ID" value="XM_041444384.1"/>
</dbReference>
<evidence type="ECO:0000256" key="4">
    <source>
        <dbReference type="PROSITE-ProRule" id="PRU00339"/>
    </source>
</evidence>
<dbReference type="SMART" id="SM00028">
    <property type="entry name" value="TPR"/>
    <property type="match status" value="3"/>
</dbReference>
<keyword evidence="2" id="KW-0677">Repeat</keyword>
<dbReference type="InterPro" id="IPR015943">
    <property type="entry name" value="WD40/YVTN_repeat-like_dom_sf"/>
</dbReference>
<dbReference type="InterPro" id="IPR010730">
    <property type="entry name" value="HET"/>
</dbReference>
<dbReference type="CDD" id="cd00200">
    <property type="entry name" value="WD40"/>
    <property type="match status" value="1"/>
</dbReference>
<dbReference type="EMBL" id="JABBWM010000135">
    <property type="protein sequence ID" value="KAG2087204.1"/>
    <property type="molecule type" value="Genomic_DNA"/>
</dbReference>
<keyword evidence="4" id="KW-0802">TPR repeat</keyword>
<sequence length="1221" mass="136719">MRRMVTGSADKTLRLWDLKDGVVLKKMEGHCDWVGAVAISRDGELIASGDEKGVLIIWDGDTGEPLTQSFQAHSGIDSLDFSPNGAVLATGGWDKKTKLWNTKTWRLQDKPIDCHDYVNCIRYSPSGIHLAIATLGDIQIWDPNTRDCIKIFEGHAAHTSINRASIRPFNKSLAWTPDGKRLLSAGTNADPTIREWDSTSWEQVRGSPWKGHDKQICAIAINSAATLAASASYDNSVRLWQLSDRRTIAIFRHSDWMRCVTFSLDGEYILSGGGNKKISEWAVPEDVLPASKNIAINTTARNACISGDLLVAEDLLTQEIDSDPNNHISYANRSFVMARKHEWDYALRDALMSISIQPSFTGYTSKGIALCGKKHFKDAMRAFDLASMHANQFSRTPQYFINFQAIALFNANHYEDAILRVQELATSCPNADTLACGIVEAYLRVQLGINALNGARHTEAADHFTAAVKVGTCWSKSALLSQYMDFVVLFGWDLKSLWQTANENLCHALLLAGRLPEAVESYRYMMDRSDDTPKASCLRWSAGKSHRATHATSSPAFHSAFEKKCSVLYAANGDVAFAASDYDMAILLYSRAIELDPTNETIFVNCSKAKLKQALWEEALVDAEKVIELDPSSYIGYQLKHEAFHGARRYDEAIEIFQIMLSKLDSASETQIRKLRQQYLSPPEADGAIRKSIHIQMENAPLRLLNTSTGYLCDRDAQIASFKSSTRYKELLLLTMKHKDLRMERIKKSVTMYFRCVMLSHRWEEKEPLLYDIQEKVVYKLNPVGGIVKLQSFCKVARKAGYRWAWVDTCCIDQNNNVELQKSLNSMFSWYRQSALTIVYLSDIPPLSKSGALAKSAWNTRGWTVPEFLAPKVLLFYQSDWTIYLDDPSSNHKESVAIMQELGDATGIDSQALVAFRPGMRGAREKLRWASTRTTTLQEDIAYSLFGIFGVHLPIIYGEMKENALGRLLQEIVGRSGDITALDWVGISSDFNSCLPANITSYEAPPCVLPSLSEDDIQVSVSSLRSAGVVELALRIYNTLDNLSAPRFSHRRLHLPCIAFPIIEVGRRQGQDQETPVYEVKTDGLGDLLITTEDRLIPFSSTRPLAPWQTFLLVRPWNRGLLELPNPPDDIQNMKNLAAPSSPSLNSLAFSLAENELVDTDSHSRALRLIVRLGQPFSALLLARQHSGEYKRIASNRDIVAQVKDMTSVRDMIDIRTLEIS</sequence>
<dbReference type="InterPro" id="IPR019734">
    <property type="entry name" value="TPR_rpt"/>
</dbReference>
<evidence type="ECO:0000259" key="5">
    <source>
        <dbReference type="Pfam" id="PF06985"/>
    </source>
</evidence>
<dbReference type="InterPro" id="IPR036322">
    <property type="entry name" value="WD40_repeat_dom_sf"/>
</dbReference>
<dbReference type="InterPro" id="IPR011990">
    <property type="entry name" value="TPR-like_helical_dom_sf"/>
</dbReference>
<feature type="repeat" description="WD" evidence="3">
    <location>
        <begin position="76"/>
        <end position="104"/>
    </location>
</feature>
<accession>A0A9P7EST1</accession>
<dbReference type="PROSITE" id="PS00678">
    <property type="entry name" value="WD_REPEATS_1"/>
    <property type="match status" value="2"/>
</dbReference>
<protein>
    <recommendedName>
        <fullName evidence="5">Heterokaryon incompatibility domain-containing protein</fullName>
    </recommendedName>
</protein>
<dbReference type="PROSITE" id="PS50005">
    <property type="entry name" value="TPR"/>
    <property type="match status" value="1"/>
</dbReference>
<feature type="repeat" description="WD" evidence="3">
    <location>
        <begin position="27"/>
        <end position="68"/>
    </location>
</feature>
<feature type="repeat" description="WD" evidence="3">
    <location>
        <begin position="250"/>
        <end position="281"/>
    </location>
</feature>
<feature type="repeat" description="WD" evidence="3">
    <location>
        <begin position="209"/>
        <end position="250"/>
    </location>
</feature>
<dbReference type="InterPro" id="IPR020472">
    <property type="entry name" value="WD40_PAC1"/>
</dbReference>
<feature type="repeat" description="WD" evidence="3">
    <location>
        <begin position="1"/>
        <end position="26"/>
    </location>
</feature>
<comment type="caution">
    <text evidence="6">The sequence shown here is derived from an EMBL/GenBank/DDBJ whole genome shotgun (WGS) entry which is preliminary data.</text>
</comment>
<dbReference type="AlphaFoldDB" id="A0A9P7EST1"/>
<dbReference type="Gene3D" id="2.130.10.10">
    <property type="entry name" value="YVTN repeat-like/Quinoprotein amine dehydrogenase"/>
    <property type="match status" value="2"/>
</dbReference>
<dbReference type="OrthoDB" id="2423701at2759"/>
<dbReference type="InterPro" id="IPR019775">
    <property type="entry name" value="WD40_repeat_CS"/>
</dbReference>
<dbReference type="PRINTS" id="PR00320">
    <property type="entry name" value="GPROTEINBRPT"/>
</dbReference>
<evidence type="ECO:0000256" key="1">
    <source>
        <dbReference type="ARBA" id="ARBA00022574"/>
    </source>
</evidence>
<dbReference type="SUPFAM" id="SSF50978">
    <property type="entry name" value="WD40 repeat-like"/>
    <property type="match status" value="1"/>
</dbReference>
<keyword evidence="7" id="KW-1185">Reference proteome</keyword>
<evidence type="ECO:0000313" key="6">
    <source>
        <dbReference type="EMBL" id="KAG2087204.1"/>
    </source>
</evidence>
<gene>
    <name evidence="6" type="ORF">F5147DRAFT_841487</name>
</gene>
<reference evidence="6" key="1">
    <citation type="journal article" date="2020" name="New Phytol.">
        <title>Comparative genomics reveals dynamic genome evolution in host specialist ectomycorrhizal fungi.</title>
        <authorList>
            <person name="Lofgren L.A."/>
            <person name="Nguyen N.H."/>
            <person name="Vilgalys R."/>
            <person name="Ruytinx J."/>
            <person name="Liao H.L."/>
            <person name="Branco S."/>
            <person name="Kuo A."/>
            <person name="LaButti K."/>
            <person name="Lipzen A."/>
            <person name="Andreopoulos W."/>
            <person name="Pangilinan J."/>
            <person name="Riley R."/>
            <person name="Hundley H."/>
            <person name="Na H."/>
            <person name="Barry K."/>
            <person name="Grigoriev I.V."/>
            <person name="Stajich J.E."/>
            <person name="Kennedy P.G."/>
        </authorList>
    </citation>
    <scope>NUCLEOTIDE SEQUENCE</scope>
    <source>
        <strain evidence="6">FC423</strain>
    </source>
</reference>
<organism evidence="6 7">
    <name type="scientific">Suillus discolor</name>
    <dbReference type="NCBI Taxonomy" id="1912936"/>
    <lineage>
        <taxon>Eukaryota</taxon>
        <taxon>Fungi</taxon>
        <taxon>Dikarya</taxon>
        <taxon>Basidiomycota</taxon>
        <taxon>Agaricomycotina</taxon>
        <taxon>Agaricomycetes</taxon>
        <taxon>Agaricomycetidae</taxon>
        <taxon>Boletales</taxon>
        <taxon>Suillineae</taxon>
        <taxon>Suillaceae</taxon>
        <taxon>Suillus</taxon>
    </lineage>
</organism>
<dbReference type="InterPro" id="IPR001680">
    <property type="entry name" value="WD40_rpt"/>
</dbReference>
<evidence type="ECO:0000256" key="2">
    <source>
        <dbReference type="ARBA" id="ARBA00022737"/>
    </source>
</evidence>
<feature type="domain" description="Heterokaryon incompatibility" evidence="5">
    <location>
        <begin position="758"/>
        <end position="843"/>
    </location>
</feature>
<evidence type="ECO:0000256" key="3">
    <source>
        <dbReference type="PROSITE-ProRule" id="PRU00221"/>
    </source>
</evidence>
<dbReference type="GeneID" id="64706643"/>
<dbReference type="Pfam" id="PF00400">
    <property type="entry name" value="WD40"/>
    <property type="match status" value="6"/>
</dbReference>
<keyword evidence="1 3" id="KW-0853">WD repeat</keyword>
<evidence type="ECO:0000313" key="7">
    <source>
        <dbReference type="Proteomes" id="UP000823399"/>
    </source>
</evidence>
<name>A0A9P7EST1_9AGAM</name>
<feature type="repeat" description="TPR" evidence="4">
    <location>
        <begin position="566"/>
        <end position="599"/>
    </location>
</feature>